<evidence type="ECO:0000256" key="3">
    <source>
        <dbReference type="ARBA" id="ARBA00023082"/>
    </source>
</evidence>
<dbReference type="AlphaFoldDB" id="A0A6M2BX48"/>
<evidence type="ECO:0000313" key="8">
    <source>
        <dbReference type="Proteomes" id="UP000472676"/>
    </source>
</evidence>
<proteinExistence type="inferred from homology"/>
<feature type="domain" description="RNA polymerase sigma-70 region 2" evidence="5">
    <location>
        <begin position="62"/>
        <end position="126"/>
    </location>
</feature>
<dbReference type="Proteomes" id="UP000472676">
    <property type="component" value="Unassembled WGS sequence"/>
</dbReference>
<dbReference type="CDD" id="cd06171">
    <property type="entry name" value="Sigma70_r4"/>
    <property type="match status" value="1"/>
</dbReference>
<name>A0A6M2BX48_9GAMM</name>
<comment type="similarity">
    <text evidence="1">Belongs to the sigma-70 factor family. ECF subfamily.</text>
</comment>
<dbReference type="Gene3D" id="1.10.10.10">
    <property type="entry name" value="Winged helix-like DNA-binding domain superfamily/Winged helix DNA-binding domain"/>
    <property type="match status" value="1"/>
</dbReference>
<keyword evidence="3" id="KW-0731">Sigma factor</keyword>
<evidence type="ECO:0000256" key="1">
    <source>
        <dbReference type="ARBA" id="ARBA00010641"/>
    </source>
</evidence>
<dbReference type="NCBIfam" id="TIGR02937">
    <property type="entry name" value="sigma70-ECF"/>
    <property type="match status" value="1"/>
</dbReference>
<dbReference type="Pfam" id="PF04542">
    <property type="entry name" value="Sigma70_r2"/>
    <property type="match status" value="1"/>
</dbReference>
<reference evidence="7 8" key="1">
    <citation type="journal article" date="2014" name="Int. J. Syst. Evol. Microbiol.">
        <title>Solimonas terrae sp. nov., isolated from soil.</title>
        <authorList>
            <person name="Kim S.J."/>
            <person name="Moon J.Y."/>
            <person name="Weon H.Y."/>
            <person name="Ahn J.H."/>
            <person name="Chen W.M."/>
            <person name="Kwon S.W."/>
        </authorList>
    </citation>
    <scope>NUCLEOTIDE SEQUENCE [LARGE SCALE GENOMIC DNA]</scope>
    <source>
        <strain evidence="7 8">KIS83-12</strain>
    </source>
</reference>
<dbReference type="InterPro" id="IPR036388">
    <property type="entry name" value="WH-like_DNA-bd_sf"/>
</dbReference>
<dbReference type="PANTHER" id="PTHR43133:SF46">
    <property type="entry name" value="RNA POLYMERASE SIGMA-70 FACTOR ECF SUBFAMILY"/>
    <property type="match status" value="1"/>
</dbReference>
<dbReference type="EMBL" id="JAAMOW010000010">
    <property type="protein sequence ID" value="NGY06761.1"/>
    <property type="molecule type" value="Genomic_DNA"/>
</dbReference>
<dbReference type="SUPFAM" id="SSF88946">
    <property type="entry name" value="Sigma2 domain of RNA polymerase sigma factors"/>
    <property type="match status" value="1"/>
</dbReference>
<dbReference type="GO" id="GO:0016987">
    <property type="term" value="F:sigma factor activity"/>
    <property type="evidence" value="ECO:0007669"/>
    <property type="project" value="UniProtKB-KW"/>
</dbReference>
<gene>
    <name evidence="7" type="ORF">G7Y85_18455</name>
</gene>
<dbReference type="InterPro" id="IPR014284">
    <property type="entry name" value="RNA_pol_sigma-70_dom"/>
</dbReference>
<dbReference type="Gene3D" id="1.10.1740.10">
    <property type="match status" value="1"/>
</dbReference>
<sequence>MTWDALAGRDDRCGDASLPRRPLAGATKGRDVQRLEQAGSEASDTDCVALAVGGDTRAFEQLYRRHVGRVFGLCLRLVDGDRARAEQHTQDAFVRAWEKLASFRGDAQFSTWLHRLTVNLVLGEHRLLKRWVTFDETPGDTDDGSGDAALGEHPQQRAGERLDLERALAKLPKGARTVLMLYDVEGYAHEEIAELTGIAVGTSKAQLHRARRLMREMLS</sequence>
<comment type="caution">
    <text evidence="7">The sequence shown here is derived from an EMBL/GenBank/DDBJ whole genome shotgun (WGS) entry which is preliminary data.</text>
</comment>
<dbReference type="GO" id="GO:0006352">
    <property type="term" value="P:DNA-templated transcription initiation"/>
    <property type="evidence" value="ECO:0007669"/>
    <property type="project" value="InterPro"/>
</dbReference>
<evidence type="ECO:0000259" key="5">
    <source>
        <dbReference type="Pfam" id="PF04542"/>
    </source>
</evidence>
<accession>A0A6M2BX48</accession>
<dbReference type="InterPro" id="IPR013325">
    <property type="entry name" value="RNA_pol_sigma_r2"/>
</dbReference>
<keyword evidence="2" id="KW-0805">Transcription regulation</keyword>
<dbReference type="GO" id="GO:0003677">
    <property type="term" value="F:DNA binding"/>
    <property type="evidence" value="ECO:0007669"/>
    <property type="project" value="InterPro"/>
</dbReference>
<evidence type="ECO:0000256" key="2">
    <source>
        <dbReference type="ARBA" id="ARBA00023015"/>
    </source>
</evidence>
<dbReference type="Pfam" id="PF08281">
    <property type="entry name" value="Sigma70_r4_2"/>
    <property type="match status" value="1"/>
</dbReference>
<keyword evidence="4" id="KW-0804">Transcription</keyword>
<evidence type="ECO:0000256" key="4">
    <source>
        <dbReference type="ARBA" id="ARBA00023163"/>
    </source>
</evidence>
<dbReference type="InterPro" id="IPR013249">
    <property type="entry name" value="RNA_pol_sigma70_r4_t2"/>
</dbReference>
<dbReference type="PANTHER" id="PTHR43133">
    <property type="entry name" value="RNA POLYMERASE ECF-TYPE SIGMA FACTO"/>
    <property type="match status" value="1"/>
</dbReference>
<keyword evidence="8" id="KW-1185">Reference proteome</keyword>
<dbReference type="InterPro" id="IPR039425">
    <property type="entry name" value="RNA_pol_sigma-70-like"/>
</dbReference>
<dbReference type="InterPro" id="IPR007627">
    <property type="entry name" value="RNA_pol_sigma70_r2"/>
</dbReference>
<evidence type="ECO:0000259" key="6">
    <source>
        <dbReference type="Pfam" id="PF08281"/>
    </source>
</evidence>
<dbReference type="InterPro" id="IPR013324">
    <property type="entry name" value="RNA_pol_sigma_r3/r4-like"/>
</dbReference>
<organism evidence="7 8">
    <name type="scientific">Solimonas terrae</name>
    <dbReference type="NCBI Taxonomy" id="1396819"/>
    <lineage>
        <taxon>Bacteria</taxon>
        <taxon>Pseudomonadati</taxon>
        <taxon>Pseudomonadota</taxon>
        <taxon>Gammaproteobacteria</taxon>
        <taxon>Nevskiales</taxon>
        <taxon>Nevskiaceae</taxon>
        <taxon>Solimonas</taxon>
    </lineage>
</organism>
<dbReference type="SUPFAM" id="SSF88659">
    <property type="entry name" value="Sigma3 and sigma4 domains of RNA polymerase sigma factors"/>
    <property type="match status" value="1"/>
</dbReference>
<evidence type="ECO:0000313" key="7">
    <source>
        <dbReference type="EMBL" id="NGY06761.1"/>
    </source>
</evidence>
<protein>
    <submittedName>
        <fullName evidence="7">Sigma-70 family RNA polymerase sigma factor</fullName>
    </submittedName>
</protein>
<feature type="domain" description="RNA polymerase sigma factor 70 region 4 type 2" evidence="6">
    <location>
        <begin position="162"/>
        <end position="213"/>
    </location>
</feature>